<dbReference type="PANTHER" id="PTHR42783:SF3">
    <property type="entry name" value="GLUTAMATE SYNTHASE [NADPH] SMALL CHAIN-RELATED"/>
    <property type="match status" value="1"/>
</dbReference>
<dbReference type="SUPFAM" id="SSF46548">
    <property type="entry name" value="alpha-helical ferredoxin"/>
    <property type="match status" value="1"/>
</dbReference>
<dbReference type="InterPro" id="IPR017896">
    <property type="entry name" value="4Fe4S_Fe-S-bd"/>
</dbReference>
<organism evidence="6 7">
    <name type="scientific">Candidatus Methylumidiphilus alinenensis</name>
    <dbReference type="NCBI Taxonomy" id="2202197"/>
    <lineage>
        <taxon>Bacteria</taxon>
        <taxon>Pseudomonadati</taxon>
        <taxon>Pseudomonadota</taxon>
        <taxon>Gammaproteobacteria</taxon>
        <taxon>Methylococcales</taxon>
        <taxon>Candidatus Methylumidiphilus</taxon>
    </lineage>
</organism>
<dbReference type="InterPro" id="IPR017900">
    <property type="entry name" value="4Fe4S_Fe_S_CS"/>
</dbReference>
<dbReference type="PROSITE" id="PS51379">
    <property type="entry name" value="4FE4S_FER_2"/>
    <property type="match status" value="1"/>
</dbReference>
<dbReference type="SUPFAM" id="SSF54862">
    <property type="entry name" value="4Fe-4S ferredoxins"/>
    <property type="match status" value="1"/>
</dbReference>
<dbReference type="EMBL" id="QJPH01000513">
    <property type="protein sequence ID" value="PZN71645.1"/>
    <property type="molecule type" value="Genomic_DNA"/>
</dbReference>
<dbReference type="InterPro" id="IPR036188">
    <property type="entry name" value="FAD/NAD-bd_sf"/>
</dbReference>
<sequence length="547" mass="60132">MISPKPSDKTRPADLVQHGKGTGPVRTQRPVYQDLLPPCNNACPAGENIQAWLSLVQAGQYERAWQTLMRDNPLPAVHGRVCYHPCETNCNRKEVDSSVSIHAVERFLGDSALREGWKVKIDAAPSGKRILVVGGGPSGLSAAYHLTRLGHTVEIHEAGPMAGGMMHFGIPAYRLPRQELDQEIRRIEEMGVKIFLNRKVQDVLAEKETGRFDAVFIAIGAHISKRVDIPARDAGKILDAVSFLREAAAGEAPPLLGRRVAIYGGGNTAMDAARTAKRLGAEEALIIYRRDREHMPAHSFEADEAMEEGVKINWLRTIKEIDQTHIQVEVMTINDEGFPEPTGQFETLEADALILALGQDTDTGFLKNVPGIEFKRDGTVLVDANMMTGHPGVFAGGDMVPSERTVTIAVGHGKKAARHIDAFLNDGQYAKAPKHDIVGFEKLHIWYDTEARQTLQDSLELDKRAFGFDEVVKGLGEAEALYEARRCFSCGNCFECDGCYGACPEQAIVKLGPGNRYRYDYDRCTGCAVCFEQCPCHAIEMNPEPGV</sequence>
<dbReference type="Proteomes" id="UP000249396">
    <property type="component" value="Unassembled WGS sequence"/>
</dbReference>
<dbReference type="GO" id="GO:0016491">
    <property type="term" value="F:oxidoreductase activity"/>
    <property type="evidence" value="ECO:0007669"/>
    <property type="project" value="InterPro"/>
</dbReference>
<evidence type="ECO:0000256" key="2">
    <source>
        <dbReference type="ARBA" id="ARBA00023004"/>
    </source>
</evidence>
<accession>A0A2W4QHD2</accession>
<dbReference type="GO" id="GO:0046872">
    <property type="term" value="F:metal ion binding"/>
    <property type="evidence" value="ECO:0007669"/>
    <property type="project" value="UniProtKB-KW"/>
</dbReference>
<feature type="compositionally biased region" description="Basic and acidic residues" evidence="4">
    <location>
        <begin position="1"/>
        <end position="12"/>
    </location>
</feature>
<evidence type="ECO:0000256" key="3">
    <source>
        <dbReference type="ARBA" id="ARBA00023014"/>
    </source>
</evidence>
<dbReference type="PANTHER" id="PTHR42783">
    <property type="entry name" value="GLUTAMATE SYNTHASE [NADPH] SMALL CHAIN"/>
    <property type="match status" value="1"/>
</dbReference>
<dbReference type="PROSITE" id="PS00198">
    <property type="entry name" value="4FE4S_FER_1"/>
    <property type="match status" value="1"/>
</dbReference>
<evidence type="ECO:0000259" key="5">
    <source>
        <dbReference type="PROSITE" id="PS51379"/>
    </source>
</evidence>
<dbReference type="SUPFAM" id="SSF51971">
    <property type="entry name" value="Nucleotide-binding domain"/>
    <property type="match status" value="1"/>
</dbReference>
<reference evidence="6 7" key="1">
    <citation type="journal article" date="2018" name="Aquat. Microb. Ecol.">
        <title>Gammaproteobacterial methanotrophs dominate.</title>
        <authorList>
            <person name="Rissanen A.J."/>
            <person name="Saarenheimo J."/>
            <person name="Tiirola M."/>
            <person name="Peura S."/>
            <person name="Aalto S.L."/>
            <person name="Karvinen A."/>
            <person name="Nykanen H."/>
        </authorList>
    </citation>
    <scope>NUCLEOTIDE SEQUENCE [LARGE SCALE GENOMIC DNA]</scope>
    <source>
        <strain evidence="6">AMbin10</strain>
    </source>
</reference>
<dbReference type="Pfam" id="PF00037">
    <property type="entry name" value="Fer4"/>
    <property type="match status" value="1"/>
</dbReference>
<dbReference type="PRINTS" id="PR00469">
    <property type="entry name" value="PNDRDTASEII"/>
</dbReference>
<evidence type="ECO:0000313" key="7">
    <source>
        <dbReference type="Proteomes" id="UP000249396"/>
    </source>
</evidence>
<feature type="region of interest" description="Disordered" evidence="4">
    <location>
        <begin position="1"/>
        <end position="26"/>
    </location>
</feature>
<dbReference type="InterPro" id="IPR023753">
    <property type="entry name" value="FAD/NAD-binding_dom"/>
</dbReference>
<dbReference type="Gene3D" id="1.10.1060.10">
    <property type="entry name" value="Alpha-helical ferredoxin"/>
    <property type="match status" value="1"/>
</dbReference>
<evidence type="ECO:0000256" key="1">
    <source>
        <dbReference type="ARBA" id="ARBA00022723"/>
    </source>
</evidence>
<dbReference type="AlphaFoldDB" id="A0A2W4QHD2"/>
<dbReference type="PRINTS" id="PR00368">
    <property type="entry name" value="FADPNR"/>
</dbReference>
<name>A0A2W4QHD2_9GAMM</name>
<comment type="caution">
    <text evidence="6">The sequence shown here is derived from an EMBL/GenBank/DDBJ whole genome shotgun (WGS) entry which is preliminary data.</text>
</comment>
<dbReference type="InterPro" id="IPR009051">
    <property type="entry name" value="Helical_ferredxn"/>
</dbReference>
<feature type="domain" description="4Fe-4S ferredoxin-type" evidence="5">
    <location>
        <begin position="515"/>
        <end position="544"/>
    </location>
</feature>
<dbReference type="Gene3D" id="3.50.50.60">
    <property type="entry name" value="FAD/NAD(P)-binding domain"/>
    <property type="match status" value="2"/>
</dbReference>
<dbReference type="Pfam" id="PF14691">
    <property type="entry name" value="Fer4_20"/>
    <property type="match status" value="1"/>
</dbReference>
<keyword evidence="3" id="KW-0411">Iron-sulfur</keyword>
<dbReference type="InterPro" id="IPR028261">
    <property type="entry name" value="DPD_II"/>
</dbReference>
<gene>
    <name evidence="6" type="ORF">DM484_25850</name>
</gene>
<protein>
    <submittedName>
        <fullName evidence="6">Glutamate synthase</fullName>
    </submittedName>
</protein>
<dbReference type="Pfam" id="PF07992">
    <property type="entry name" value="Pyr_redox_2"/>
    <property type="match status" value="1"/>
</dbReference>
<dbReference type="Gene3D" id="3.30.70.20">
    <property type="match status" value="1"/>
</dbReference>
<evidence type="ECO:0000256" key="4">
    <source>
        <dbReference type="SAM" id="MobiDB-lite"/>
    </source>
</evidence>
<dbReference type="GO" id="GO:0051536">
    <property type="term" value="F:iron-sulfur cluster binding"/>
    <property type="evidence" value="ECO:0007669"/>
    <property type="project" value="UniProtKB-KW"/>
</dbReference>
<keyword evidence="2" id="KW-0408">Iron</keyword>
<proteinExistence type="predicted"/>
<dbReference type="NCBIfam" id="NF009410">
    <property type="entry name" value="PRK12771.1"/>
    <property type="match status" value="1"/>
</dbReference>
<evidence type="ECO:0000313" key="6">
    <source>
        <dbReference type="EMBL" id="PZN71645.1"/>
    </source>
</evidence>
<keyword evidence="1" id="KW-0479">Metal-binding</keyword>